<evidence type="ECO:0000256" key="3">
    <source>
        <dbReference type="ARBA" id="ARBA00023237"/>
    </source>
</evidence>
<accession>A0A831JRI4</accession>
<proteinExistence type="inferred from homology"/>
<keyword evidence="2 4" id="KW-0472">Membrane</keyword>
<comment type="similarity">
    <text evidence="4">Belongs to the BamB family.</text>
</comment>
<dbReference type="InterPro" id="IPR017687">
    <property type="entry name" value="BamB"/>
</dbReference>
<comment type="subunit">
    <text evidence="4">Part of the Bam complex.</text>
</comment>
<dbReference type="SUPFAM" id="SSF50998">
    <property type="entry name" value="Quinoprotein alcohol dehydrogenase-like"/>
    <property type="match status" value="1"/>
</dbReference>
<dbReference type="InterPro" id="IPR002372">
    <property type="entry name" value="PQQ_rpt_dom"/>
</dbReference>
<keyword evidence="1 4" id="KW-0732">Signal</keyword>
<keyword evidence="4" id="KW-0449">Lipoprotein</keyword>
<organism evidence="7">
    <name type="scientific">Thiolapillus brandeum</name>
    <dbReference type="NCBI Taxonomy" id="1076588"/>
    <lineage>
        <taxon>Bacteria</taxon>
        <taxon>Pseudomonadati</taxon>
        <taxon>Pseudomonadota</taxon>
        <taxon>Gammaproteobacteria</taxon>
        <taxon>Chromatiales</taxon>
        <taxon>Sedimenticolaceae</taxon>
        <taxon>Thiolapillus</taxon>
    </lineage>
</organism>
<dbReference type="InterPro" id="IPR018391">
    <property type="entry name" value="PQQ_b-propeller_rpt"/>
</dbReference>
<evidence type="ECO:0000256" key="1">
    <source>
        <dbReference type="ARBA" id="ARBA00022729"/>
    </source>
</evidence>
<dbReference type="HAMAP" id="MF_00923">
    <property type="entry name" value="OM_assembly_BamB"/>
    <property type="match status" value="1"/>
</dbReference>
<keyword evidence="3 4" id="KW-0998">Cell outer membrane</keyword>
<comment type="subcellular location">
    <subcellularLocation>
        <location evidence="4">Cell outer membrane</location>
        <topology evidence="4">Lipid-anchor</topology>
    </subcellularLocation>
</comment>
<dbReference type="Gene3D" id="2.130.10.10">
    <property type="entry name" value="YVTN repeat-like/Quinoprotein amine dehydrogenase"/>
    <property type="match status" value="1"/>
</dbReference>
<dbReference type="EMBL" id="DRCV01000143">
    <property type="protein sequence ID" value="HDK38007.1"/>
    <property type="molecule type" value="Genomic_DNA"/>
</dbReference>
<evidence type="ECO:0000313" key="7">
    <source>
        <dbReference type="EMBL" id="HDK38007.1"/>
    </source>
</evidence>
<feature type="domain" description="Pyrrolo-quinoline quinone repeat" evidence="6">
    <location>
        <begin position="107"/>
        <end position="315"/>
    </location>
</feature>
<dbReference type="Pfam" id="PF13360">
    <property type="entry name" value="PQQ_2"/>
    <property type="match status" value="2"/>
</dbReference>
<feature type="signal peptide" evidence="5">
    <location>
        <begin position="1"/>
        <end position="24"/>
    </location>
</feature>
<dbReference type="AlphaFoldDB" id="A0A831JRI4"/>
<comment type="caution">
    <text evidence="7">The sequence shown here is derived from an EMBL/GenBank/DDBJ whole genome shotgun (WGS) entry which is preliminary data.</text>
</comment>
<protein>
    <recommendedName>
        <fullName evidence="4">Outer membrane protein assembly factor BamB</fullName>
    </recommendedName>
</protein>
<dbReference type="GO" id="GO:0009279">
    <property type="term" value="C:cell outer membrane"/>
    <property type="evidence" value="ECO:0007669"/>
    <property type="project" value="UniProtKB-SubCell"/>
</dbReference>
<dbReference type="SMART" id="SM00564">
    <property type="entry name" value="PQQ"/>
    <property type="match status" value="8"/>
</dbReference>
<comment type="function">
    <text evidence="4">Part of the outer membrane protein assembly complex, which is involved in assembly and insertion of beta-barrel proteins into the outer membrane.</text>
</comment>
<dbReference type="InterPro" id="IPR015943">
    <property type="entry name" value="WD40/YVTN_repeat-like_dom_sf"/>
</dbReference>
<name>A0A831JRI4_9GAMM</name>
<dbReference type="PROSITE" id="PS51257">
    <property type="entry name" value="PROKAR_LIPOPROTEIN"/>
    <property type="match status" value="1"/>
</dbReference>
<gene>
    <name evidence="4 7" type="primary">bamB</name>
    <name evidence="7" type="ORF">ENG92_03210</name>
</gene>
<evidence type="ECO:0000256" key="4">
    <source>
        <dbReference type="HAMAP-Rule" id="MF_00923"/>
    </source>
</evidence>
<sequence length="389" mass="41644">MKLMFRFALLLLSGTMLSGCGSMADPRQWFDNDDANLEPAELVDFTATVEPQEIWNQSIGEASEDLSRLKPTVHEGILYVANAEGELFAMEANTGRQIWMVETGLSVSAGPGAGEGLLVLGTVEGKLVAFDSRTGEQLWSQGLSSEILAVPAIGSGIVVVHTGDGRLFGLNAVSGEQIWLYDHKVPVLTLRGSSSPVISGSSVYCGLAGGKMVALSLDAGLVEWESHITLPTGRSDLERMVDVDTDPLVYSGTVYGGAYQGDVAALGEASGKVFWKRKVSVYNNMAVNWQQLALTDAQGFVWSLDPDTGSARWRQEALMNRQLSAPALLGDFVVVGDFEGYLHWLSVEDGSFAARQRVGDAIVAAPLVVGDILYVLSTDGRLTALKLPE</sequence>
<evidence type="ECO:0000256" key="2">
    <source>
        <dbReference type="ARBA" id="ARBA00023136"/>
    </source>
</evidence>
<feature type="chain" id="PRO_5033168304" description="Outer membrane protein assembly factor BamB" evidence="5">
    <location>
        <begin position="25"/>
        <end position="389"/>
    </location>
</feature>
<evidence type="ECO:0000256" key="5">
    <source>
        <dbReference type="SAM" id="SignalP"/>
    </source>
</evidence>
<feature type="domain" description="Pyrrolo-quinoline quinone repeat" evidence="6">
    <location>
        <begin position="52"/>
        <end position="102"/>
    </location>
</feature>
<dbReference type="PANTHER" id="PTHR34512:SF30">
    <property type="entry name" value="OUTER MEMBRANE PROTEIN ASSEMBLY FACTOR BAMB"/>
    <property type="match status" value="1"/>
</dbReference>
<dbReference type="Proteomes" id="UP000885822">
    <property type="component" value="Unassembled WGS sequence"/>
</dbReference>
<reference evidence="7" key="1">
    <citation type="journal article" date="2020" name="mSystems">
        <title>Genome- and Community-Level Interaction Insights into Carbon Utilization and Element Cycling Functions of Hydrothermarchaeota in Hydrothermal Sediment.</title>
        <authorList>
            <person name="Zhou Z."/>
            <person name="Liu Y."/>
            <person name="Xu W."/>
            <person name="Pan J."/>
            <person name="Luo Z.H."/>
            <person name="Li M."/>
        </authorList>
    </citation>
    <scope>NUCLEOTIDE SEQUENCE [LARGE SCALE GENOMIC DNA]</scope>
    <source>
        <strain evidence="7">HyVt-26</strain>
    </source>
</reference>
<keyword evidence="4" id="KW-0564">Palmitate</keyword>
<dbReference type="NCBIfam" id="TIGR03300">
    <property type="entry name" value="assembly_YfgL"/>
    <property type="match status" value="1"/>
</dbReference>
<dbReference type="PANTHER" id="PTHR34512">
    <property type="entry name" value="CELL SURFACE PROTEIN"/>
    <property type="match status" value="1"/>
</dbReference>
<dbReference type="GO" id="GO:0051205">
    <property type="term" value="P:protein insertion into membrane"/>
    <property type="evidence" value="ECO:0007669"/>
    <property type="project" value="UniProtKB-UniRule"/>
</dbReference>
<evidence type="ECO:0000259" key="6">
    <source>
        <dbReference type="Pfam" id="PF13360"/>
    </source>
</evidence>
<dbReference type="GO" id="GO:0043165">
    <property type="term" value="P:Gram-negative-bacterium-type cell outer membrane assembly"/>
    <property type="evidence" value="ECO:0007669"/>
    <property type="project" value="UniProtKB-UniRule"/>
</dbReference>
<dbReference type="InterPro" id="IPR011047">
    <property type="entry name" value="Quinoprotein_ADH-like_sf"/>
</dbReference>